<sequence>MLLLSYGVSFWSVLNAFDNALKNAGNKLVVVDFTATWCGPCQRIAPFYKALSEKEENKNVVFLKVDVDDAQDVASFCEIKCMPTFQFYKHGKKIDEFSGSNQSNLEEKISMHK</sequence>
<dbReference type="PIRSF" id="PIRSF000077">
    <property type="entry name" value="Thioredoxin"/>
    <property type="match status" value="1"/>
</dbReference>
<dbReference type="PROSITE" id="PS51352">
    <property type="entry name" value="THIOREDOXIN_2"/>
    <property type="match status" value="1"/>
</dbReference>
<name>A0A671P3Q8_9TELE</name>
<evidence type="ECO:0000313" key="8">
    <source>
        <dbReference type="Ensembl" id="ENSSANP00000053197.1"/>
    </source>
</evidence>
<evidence type="ECO:0000256" key="2">
    <source>
        <dbReference type="ARBA" id="ARBA00023157"/>
    </source>
</evidence>
<feature type="site" description="Deprotonates C-terminal active site Cys" evidence="5">
    <location>
        <position position="32"/>
    </location>
</feature>
<evidence type="ECO:0000256" key="5">
    <source>
        <dbReference type="PIRSR" id="PIRSR000077-1"/>
    </source>
</evidence>
<feature type="active site" description="Nucleophile" evidence="5">
    <location>
        <position position="41"/>
    </location>
</feature>
<evidence type="ECO:0000256" key="6">
    <source>
        <dbReference type="PIRSR" id="PIRSR000077-4"/>
    </source>
</evidence>
<feature type="active site" description="Nucleophile" evidence="5">
    <location>
        <position position="38"/>
    </location>
</feature>
<gene>
    <name evidence="8" type="primary">LOC107668769</name>
</gene>
<dbReference type="FunFam" id="3.40.30.10:FF:000245">
    <property type="entry name" value="Thioredoxin"/>
    <property type="match status" value="1"/>
</dbReference>
<organism evidence="8 9">
    <name type="scientific">Sinocyclocheilus anshuiensis</name>
    <dbReference type="NCBI Taxonomy" id="1608454"/>
    <lineage>
        <taxon>Eukaryota</taxon>
        <taxon>Metazoa</taxon>
        <taxon>Chordata</taxon>
        <taxon>Craniata</taxon>
        <taxon>Vertebrata</taxon>
        <taxon>Euteleostomi</taxon>
        <taxon>Actinopterygii</taxon>
        <taxon>Neopterygii</taxon>
        <taxon>Teleostei</taxon>
        <taxon>Ostariophysi</taxon>
        <taxon>Cypriniformes</taxon>
        <taxon>Cyprinidae</taxon>
        <taxon>Cyprininae</taxon>
        <taxon>Sinocyclocheilus</taxon>
    </lineage>
</organism>
<dbReference type="InterPro" id="IPR017937">
    <property type="entry name" value="Thioredoxin_CS"/>
</dbReference>
<proteinExistence type="inferred from homology"/>
<evidence type="ECO:0000259" key="7">
    <source>
        <dbReference type="PROSITE" id="PS51352"/>
    </source>
</evidence>
<evidence type="ECO:0000256" key="1">
    <source>
        <dbReference type="ARBA" id="ARBA00022799"/>
    </source>
</evidence>
<dbReference type="CDD" id="cd02947">
    <property type="entry name" value="TRX_family"/>
    <property type="match status" value="1"/>
</dbReference>
<dbReference type="GO" id="GO:0015035">
    <property type="term" value="F:protein-disulfide reductase activity"/>
    <property type="evidence" value="ECO:0007669"/>
    <property type="project" value="InterPro"/>
</dbReference>
<reference evidence="8" key="2">
    <citation type="submission" date="2025-09" db="UniProtKB">
        <authorList>
            <consortium name="Ensembl"/>
        </authorList>
    </citation>
    <scope>IDENTIFICATION</scope>
</reference>
<dbReference type="AlphaFoldDB" id="A0A671P3Q8"/>
<comment type="similarity">
    <text evidence="4">Belongs to the thioredoxin family.</text>
</comment>
<protein>
    <recommendedName>
        <fullName evidence="4">Thioredoxin</fullName>
    </recommendedName>
</protein>
<dbReference type="Pfam" id="PF00085">
    <property type="entry name" value="Thioredoxin"/>
    <property type="match status" value="1"/>
</dbReference>
<reference evidence="8" key="1">
    <citation type="submission" date="2025-08" db="UniProtKB">
        <authorList>
            <consortium name="Ensembl"/>
        </authorList>
    </citation>
    <scope>IDENTIFICATION</scope>
</reference>
<dbReference type="PANTHER" id="PTHR46115">
    <property type="entry name" value="THIOREDOXIN-LIKE PROTEIN 1"/>
    <property type="match status" value="1"/>
</dbReference>
<dbReference type="PROSITE" id="PS00194">
    <property type="entry name" value="THIOREDOXIN_1"/>
    <property type="match status" value="1"/>
</dbReference>
<feature type="site" description="Contributes to redox potential value" evidence="5">
    <location>
        <position position="39"/>
    </location>
</feature>
<dbReference type="Gene3D" id="3.40.30.10">
    <property type="entry name" value="Glutaredoxin"/>
    <property type="match status" value="1"/>
</dbReference>
<evidence type="ECO:0000256" key="4">
    <source>
        <dbReference type="PIRNR" id="PIRNR000077"/>
    </source>
</evidence>
<dbReference type="SUPFAM" id="SSF52833">
    <property type="entry name" value="Thioredoxin-like"/>
    <property type="match status" value="1"/>
</dbReference>
<dbReference type="InterPro" id="IPR036249">
    <property type="entry name" value="Thioredoxin-like_sf"/>
</dbReference>
<keyword evidence="3 6" id="KW-0676">Redox-active center</keyword>
<keyword evidence="2 6" id="KW-1015">Disulfide bond</keyword>
<feature type="disulfide bond" description="Redox-active" evidence="6">
    <location>
        <begin position="38"/>
        <end position="41"/>
    </location>
</feature>
<keyword evidence="1" id="KW-0702">S-nitrosylation</keyword>
<feature type="domain" description="Thioredoxin" evidence="7">
    <location>
        <begin position="2"/>
        <end position="113"/>
    </location>
</feature>
<feature type="site" description="Contributes to redox potential value" evidence="5">
    <location>
        <position position="40"/>
    </location>
</feature>
<dbReference type="InterPro" id="IPR013766">
    <property type="entry name" value="Thioredoxin_domain"/>
</dbReference>
<dbReference type="PRINTS" id="PR00421">
    <property type="entry name" value="THIOREDOXIN"/>
</dbReference>
<dbReference type="Ensembl" id="ENSSANT00000056572.1">
    <property type="protein sequence ID" value="ENSSANP00000053197.1"/>
    <property type="gene ID" value="ENSSANG00000026640.1"/>
</dbReference>
<evidence type="ECO:0000313" key="9">
    <source>
        <dbReference type="Proteomes" id="UP000472260"/>
    </source>
</evidence>
<accession>A0A671P3Q8</accession>
<dbReference type="InterPro" id="IPR005746">
    <property type="entry name" value="Thioredoxin"/>
</dbReference>
<evidence type="ECO:0000256" key="3">
    <source>
        <dbReference type="ARBA" id="ARBA00023284"/>
    </source>
</evidence>
<keyword evidence="9" id="KW-1185">Reference proteome</keyword>
<dbReference type="Proteomes" id="UP000472260">
    <property type="component" value="Unassembled WGS sequence"/>
</dbReference>